<name>A0A8S3EWI8_9BILA</name>
<evidence type="ECO:0000313" key="1">
    <source>
        <dbReference type="EMBL" id="CAF5090038.1"/>
    </source>
</evidence>
<accession>A0A8S3EWI8</accession>
<proteinExistence type="predicted"/>
<protein>
    <submittedName>
        <fullName evidence="1">Uncharacterized protein</fullName>
    </submittedName>
</protein>
<organism evidence="1 2">
    <name type="scientific">Rotaria magnacalcarata</name>
    <dbReference type="NCBI Taxonomy" id="392030"/>
    <lineage>
        <taxon>Eukaryota</taxon>
        <taxon>Metazoa</taxon>
        <taxon>Spiralia</taxon>
        <taxon>Gnathifera</taxon>
        <taxon>Rotifera</taxon>
        <taxon>Eurotatoria</taxon>
        <taxon>Bdelloidea</taxon>
        <taxon>Philodinida</taxon>
        <taxon>Philodinidae</taxon>
        <taxon>Rotaria</taxon>
    </lineage>
</organism>
<gene>
    <name evidence="1" type="ORF">BYL167_LOCUS63025</name>
</gene>
<dbReference type="Proteomes" id="UP000681967">
    <property type="component" value="Unassembled WGS sequence"/>
</dbReference>
<comment type="caution">
    <text evidence="1">The sequence shown here is derived from an EMBL/GenBank/DDBJ whole genome shotgun (WGS) entry which is preliminary data.</text>
</comment>
<feature type="non-terminal residue" evidence="1">
    <location>
        <position position="1"/>
    </location>
</feature>
<evidence type="ECO:0000313" key="2">
    <source>
        <dbReference type="Proteomes" id="UP000681967"/>
    </source>
</evidence>
<reference evidence="1" key="1">
    <citation type="submission" date="2021-02" db="EMBL/GenBank/DDBJ databases">
        <authorList>
            <person name="Nowell W R."/>
        </authorList>
    </citation>
    <scope>NUCLEOTIDE SEQUENCE</scope>
</reference>
<sequence>AGRAKLDARWLGPGTVIQLSGQQNYLVRDNLTGRTDWYHVSQLHPVVERHSY</sequence>
<dbReference type="EMBL" id="CAJOBH010235799">
    <property type="protein sequence ID" value="CAF5090038.1"/>
    <property type="molecule type" value="Genomic_DNA"/>
</dbReference>
<dbReference type="AlphaFoldDB" id="A0A8S3EWI8"/>